<feature type="compositionally biased region" description="Low complexity" evidence="1">
    <location>
        <begin position="91"/>
        <end position="106"/>
    </location>
</feature>
<keyword evidence="2" id="KW-0812">Transmembrane</keyword>
<accession>A0ABY9UYB3</accession>
<dbReference type="Proteomes" id="UP001305606">
    <property type="component" value="Chromosome"/>
</dbReference>
<dbReference type="RefSeq" id="WP_311036522.1">
    <property type="nucleotide sequence ID" value="NZ_CP117522.1"/>
</dbReference>
<dbReference type="EMBL" id="CP117522">
    <property type="protein sequence ID" value="WNE97572.1"/>
    <property type="molecule type" value="Genomic_DNA"/>
</dbReference>
<gene>
    <name evidence="3" type="ORF">PS467_20675</name>
</gene>
<evidence type="ECO:0000256" key="1">
    <source>
        <dbReference type="SAM" id="MobiDB-lite"/>
    </source>
</evidence>
<sequence>MLDRTFVDASSGEPLFSVTPLDAVLLIFMIALIAACYAIRRLENKPARVATVILALAALVGALVPVVRLLTEGAEPLSTPVVAPSVPDEATPPAALAPPSLRTPARTAREGM</sequence>
<protein>
    <submittedName>
        <fullName evidence="3">Uncharacterized protein</fullName>
    </submittedName>
</protein>
<keyword evidence="2" id="KW-0472">Membrane</keyword>
<feature type="region of interest" description="Disordered" evidence="1">
    <location>
        <begin position="80"/>
        <end position="112"/>
    </location>
</feature>
<keyword evidence="4" id="KW-1185">Reference proteome</keyword>
<keyword evidence="2" id="KW-1133">Transmembrane helix</keyword>
<evidence type="ECO:0000313" key="4">
    <source>
        <dbReference type="Proteomes" id="UP001305606"/>
    </source>
</evidence>
<name>A0ABY9UYB3_9ACTN</name>
<evidence type="ECO:0000256" key="2">
    <source>
        <dbReference type="SAM" id="Phobius"/>
    </source>
</evidence>
<feature type="transmembrane region" description="Helical" evidence="2">
    <location>
        <begin position="20"/>
        <end position="39"/>
    </location>
</feature>
<proteinExistence type="predicted"/>
<feature type="transmembrane region" description="Helical" evidence="2">
    <location>
        <begin position="51"/>
        <end position="70"/>
    </location>
</feature>
<organism evidence="3 4">
    <name type="scientific">Streptomyces luomodiensis</name>
    <dbReference type="NCBI Taxonomy" id="3026192"/>
    <lineage>
        <taxon>Bacteria</taxon>
        <taxon>Bacillati</taxon>
        <taxon>Actinomycetota</taxon>
        <taxon>Actinomycetes</taxon>
        <taxon>Kitasatosporales</taxon>
        <taxon>Streptomycetaceae</taxon>
        <taxon>Streptomyces</taxon>
    </lineage>
</organism>
<evidence type="ECO:0000313" key="3">
    <source>
        <dbReference type="EMBL" id="WNE97572.1"/>
    </source>
</evidence>
<reference evidence="3 4" key="1">
    <citation type="submission" date="2023-02" db="EMBL/GenBank/DDBJ databases">
        <title>Streptomyces sp. SCA4-21 with antifungal activity against Fusarium oxysporum f. sp. cubense, Streptomyces sp. SCA2-17 with antifungal activity against Fusarium oxysporum f. sp. cubense.</title>
        <authorList>
            <person name="Qi D."/>
        </authorList>
    </citation>
    <scope>NUCLEOTIDE SEQUENCE [LARGE SCALE GENOMIC DNA]</scope>
    <source>
        <strain evidence="3 4">SCA4-21</strain>
    </source>
</reference>